<evidence type="ECO:0000259" key="2">
    <source>
        <dbReference type="Pfam" id="PF02470"/>
    </source>
</evidence>
<protein>
    <recommendedName>
        <fullName evidence="6">Phospholipid/cholesterol/gamma-HCH transport system substrate-binding protein</fullName>
    </recommendedName>
</protein>
<dbReference type="EMBL" id="BAAAUV010000013">
    <property type="protein sequence ID" value="GAA3223557.1"/>
    <property type="molecule type" value="Genomic_DNA"/>
</dbReference>
<evidence type="ECO:0000259" key="3">
    <source>
        <dbReference type="Pfam" id="PF11887"/>
    </source>
</evidence>
<sequence>MRTLLRLAVPLLVVVMAVAAVVLLWPSAPQHRLTAYFTNTVGLYPGADVRILGIPVGKVDSIHPAGTAVRVEMHYESRRKVPADAQAVIVAQSLVSDRFVQLTPVYTGGAVLQDRATIDVKRTAVPVEVDEVSQSLNDLNKALGPDGANKDGALSRFLEVGAANLDGTGDDLRKTIGDSADVLATLSDNREDITASLKNLEQLTEVLAANDDDVRRFTDSLSAVTTQLNGEKDELSAALKILGPTLQNVTRFVKDNKGSISKSVSDLASATAVLVKQKKAFGEFLNTAPLGIANMARAYDPISGTLHTRTDFLQFKNPADWICSLAYSLGTPPKECLKSLAPLSGGLGFDLKFDLSWITALTTTYNPHPVPCDAYGPGDKRKPAACKGGGKNKKVAGEDKPDKTLGGLLPDGGGQ</sequence>
<evidence type="ECO:0000313" key="5">
    <source>
        <dbReference type="Proteomes" id="UP001501237"/>
    </source>
</evidence>
<name>A0ABP6QH07_9ACTN</name>
<dbReference type="RefSeq" id="WP_344832635.1">
    <property type="nucleotide sequence ID" value="NZ_BAAAUV010000013.1"/>
</dbReference>
<dbReference type="InterPro" id="IPR005693">
    <property type="entry name" value="Mce"/>
</dbReference>
<organism evidence="4 5">
    <name type="scientific">Actinocorallia longicatena</name>
    <dbReference type="NCBI Taxonomy" id="111803"/>
    <lineage>
        <taxon>Bacteria</taxon>
        <taxon>Bacillati</taxon>
        <taxon>Actinomycetota</taxon>
        <taxon>Actinomycetes</taxon>
        <taxon>Streptosporangiales</taxon>
        <taxon>Thermomonosporaceae</taxon>
        <taxon>Actinocorallia</taxon>
    </lineage>
</organism>
<feature type="domain" description="Mammalian cell entry C-terminal" evidence="3">
    <location>
        <begin position="111"/>
        <end position="288"/>
    </location>
</feature>
<dbReference type="InterPro" id="IPR003399">
    <property type="entry name" value="Mce/MlaD"/>
</dbReference>
<evidence type="ECO:0008006" key="6">
    <source>
        <dbReference type="Google" id="ProtNLM"/>
    </source>
</evidence>
<keyword evidence="5" id="KW-1185">Reference proteome</keyword>
<comment type="caution">
    <text evidence="4">The sequence shown here is derived from an EMBL/GenBank/DDBJ whole genome shotgun (WGS) entry which is preliminary data.</text>
</comment>
<evidence type="ECO:0000313" key="4">
    <source>
        <dbReference type="EMBL" id="GAA3223557.1"/>
    </source>
</evidence>
<dbReference type="NCBIfam" id="TIGR00996">
    <property type="entry name" value="Mtu_fam_mce"/>
    <property type="match status" value="1"/>
</dbReference>
<dbReference type="Pfam" id="PF02470">
    <property type="entry name" value="MlaD"/>
    <property type="match status" value="1"/>
</dbReference>
<dbReference type="PANTHER" id="PTHR33371:SF4">
    <property type="entry name" value="INTERMEMBRANE PHOSPHOLIPID TRANSPORT SYSTEM BINDING PROTEIN MLAD"/>
    <property type="match status" value="1"/>
</dbReference>
<reference evidence="5" key="1">
    <citation type="journal article" date="2019" name="Int. J. Syst. Evol. Microbiol.">
        <title>The Global Catalogue of Microorganisms (GCM) 10K type strain sequencing project: providing services to taxonomists for standard genome sequencing and annotation.</title>
        <authorList>
            <consortium name="The Broad Institute Genomics Platform"/>
            <consortium name="The Broad Institute Genome Sequencing Center for Infectious Disease"/>
            <person name="Wu L."/>
            <person name="Ma J."/>
        </authorList>
    </citation>
    <scope>NUCLEOTIDE SEQUENCE [LARGE SCALE GENOMIC DNA]</scope>
    <source>
        <strain evidence="5">JCM 9377</strain>
    </source>
</reference>
<feature type="domain" description="Mce/MlaD" evidence="2">
    <location>
        <begin position="31"/>
        <end position="104"/>
    </location>
</feature>
<dbReference type="Proteomes" id="UP001501237">
    <property type="component" value="Unassembled WGS sequence"/>
</dbReference>
<accession>A0ABP6QH07</accession>
<evidence type="ECO:0000256" key="1">
    <source>
        <dbReference type="SAM" id="MobiDB-lite"/>
    </source>
</evidence>
<dbReference type="InterPro" id="IPR052336">
    <property type="entry name" value="MlaD_Phospholipid_Transporter"/>
</dbReference>
<dbReference type="InterPro" id="IPR024516">
    <property type="entry name" value="Mce_C"/>
</dbReference>
<feature type="region of interest" description="Disordered" evidence="1">
    <location>
        <begin position="372"/>
        <end position="415"/>
    </location>
</feature>
<gene>
    <name evidence="4" type="ORF">GCM10010468_50150</name>
</gene>
<dbReference type="Pfam" id="PF11887">
    <property type="entry name" value="Mce4_CUP1"/>
    <property type="match status" value="1"/>
</dbReference>
<dbReference type="PANTHER" id="PTHR33371">
    <property type="entry name" value="INTERMEMBRANE PHOSPHOLIPID TRANSPORT SYSTEM BINDING PROTEIN MLAD-RELATED"/>
    <property type="match status" value="1"/>
</dbReference>
<proteinExistence type="predicted"/>